<sequence length="577" mass="61855">MYSPDRSRTDETAAVNCSAFERGPAARNANVAAHACSGDSLPKALLRDVLVMFLAVSAALIVWSSTSHGQEAGGRQIHPDILKDPARIQRTIRSFSLTKADEISKYTDRDRQMMENYFAAYVPAVLTKKSELTSINATVAHLNDLLTRMWRPNPLPAGGNEVKRWIYGALSPIAKGDFQTPGRINAILCLSRLPRNPATDGGYVRPEPVILRDLLPIYEDDKNPEGVRAAALAGLERFVRLTPKSGIDAKTQGKILDAVEALLNAAPPAGRDPMAHAFMQRYAVDIVTQLSVDKAMSQKLLVLSSKDDRPDLIALYLMGAAGTMPGKIELGNVKVDDLLQQWGTRAMGSLDAEIARLEAYEPDTSPVSQPADPRSFVTVRSSAPSGRPGMGEEMSEGMGERMAPDESSMEDGEGGFGEMGSYGEMGGFGVPGASARVEQPPEIIASRKKLSYLCQQLLLAATGQAKPVDELDPLENPGGLMAAVPADQSKKLNLFVTLVSDFANGVNEGTEASRRDYLLTLQTQRDLLSAHVEGKSNDEDAGIRKWDDAFGSPTAPAAADAPPVTPDPAAAFTGPSN</sequence>
<feature type="region of interest" description="Disordered" evidence="1">
    <location>
        <begin position="530"/>
        <end position="577"/>
    </location>
</feature>
<dbReference type="EMBL" id="CP036272">
    <property type="protein sequence ID" value="QDT60446.1"/>
    <property type="molecule type" value="Genomic_DNA"/>
</dbReference>
<gene>
    <name evidence="2" type="ORF">SV7mr_29690</name>
</gene>
<reference evidence="2 3" key="1">
    <citation type="submission" date="2019-02" db="EMBL/GenBank/DDBJ databases">
        <title>Deep-cultivation of Planctomycetes and their phenomic and genomic characterization uncovers novel biology.</title>
        <authorList>
            <person name="Wiegand S."/>
            <person name="Jogler M."/>
            <person name="Boedeker C."/>
            <person name="Pinto D."/>
            <person name="Vollmers J."/>
            <person name="Rivas-Marin E."/>
            <person name="Kohn T."/>
            <person name="Peeters S.H."/>
            <person name="Heuer A."/>
            <person name="Rast P."/>
            <person name="Oberbeckmann S."/>
            <person name="Bunk B."/>
            <person name="Jeske O."/>
            <person name="Meyerdierks A."/>
            <person name="Storesund J.E."/>
            <person name="Kallscheuer N."/>
            <person name="Luecker S."/>
            <person name="Lage O.M."/>
            <person name="Pohl T."/>
            <person name="Merkel B.J."/>
            <person name="Hornburger P."/>
            <person name="Mueller R.-W."/>
            <person name="Bruemmer F."/>
            <person name="Labrenz M."/>
            <person name="Spormann A.M."/>
            <person name="Op den Camp H."/>
            <person name="Overmann J."/>
            <person name="Amann R."/>
            <person name="Jetten M.S.M."/>
            <person name="Mascher T."/>
            <person name="Medema M.H."/>
            <person name="Devos D.P."/>
            <person name="Kaster A.-K."/>
            <person name="Ovreas L."/>
            <person name="Rohde M."/>
            <person name="Galperin M.Y."/>
            <person name="Jogler C."/>
        </authorList>
    </citation>
    <scope>NUCLEOTIDE SEQUENCE [LARGE SCALE GENOMIC DNA]</scope>
    <source>
        <strain evidence="2 3">SV_7m_r</strain>
    </source>
</reference>
<protein>
    <submittedName>
        <fullName evidence="2">Uncharacterized protein</fullName>
    </submittedName>
</protein>
<evidence type="ECO:0000256" key="1">
    <source>
        <dbReference type="SAM" id="MobiDB-lite"/>
    </source>
</evidence>
<organism evidence="2 3">
    <name type="scientific">Stieleria bergensis</name>
    <dbReference type="NCBI Taxonomy" id="2528025"/>
    <lineage>
        <taxon>Bacteria</taxon>
        <taxon>Pseudomonadati</taxon>
        <taxon>Planctomycetota</taxon>
        <taxon>Planctomycetia</taxon>
        <taxon>Pirellulales</taxon>
        <taxon>Pirellulaceae</taxon>
        <taxon>Stieleria</taxon>
    </lineage>
</organism>
<proteinExistence type="predicted"/>
<feature type="compositionally biased region" description="Gly residues" evidence="1">
    <location>
        <begin position="414"/>
        <end position="423"/>
    </location>
</feature>
<evidence type="ECO:0000313" key="3">
    <source>
        <dbReference type="Proteomes" id="UP000315003"/>
    </source>
</evidence>
<dbReference type="Proteomes" id="UP000315003">
    <property type="component" value="Chromosome"/>
</dbReference>
<dbReference type="AlphaFoldDB" id="A0A517SWD7"/>
<feature type="region of interest" description="Disordered" evidence="1">
    <location>
        <begin position="362"/>
        <end position="423"/>
    </location>
</feature>
<accession>A0A517SWD7</accession>
<evidence type="ECO:0000313" key="2">
    <source>
        <dbReference type="EMBL" id="QDT60446.1"/>
    </source>
</evidence>
<keyword evidence="3" id="KW-1185">Reference proteome</keyword>
<feature type="compositionally biased region" description="Low complexity" evidence="1">
    <location>
        <begin position="553"/>
        <end position="571"/>
    </location>
</feature>
<name>A0A517SWD7_9BACT</name>
<feature type="compositionally biased region" description="Basic and acidic residues" evidence="1">
    <location>
        <begin position="532"/>
        <end position="548"/>
    </location>
</feature>